<protein>
    <recommendedName>
        <fullName evidence="4">Lipoprotein</fullName>
    </recommendedName>
</protein>
<accession>A0ABM8BYY9</accession>
<evidence type="ECO:0008006" key="4">
    <source>
        <dbReference type="Google" id="ProtNLM"/>
    </source>
</evidence>
<dbReference type="EMBL" id="AP026933">
    <property type="protein sequence ID" value="BDT05125.1"/>
    <property type="molecule type" value="Genomic_DNA"/>
</dbReference>
<evidence type="ECO:0000313" key="3">
    <source>
        <dbReference type="Proteomes" id="UP001163387"/>
    </source>
</evidence>
<dbReference type="NCBIfam" id="NF038029">
    <property type="entry name" value="LP_plasma"/>
    <property type="match status" value="1"/>
</dbReference>
<sequence length="483" mass="56056">MKKLLSILGAIILSTTATTNIIACGGNNDEPIPEEHGKEQSDTDLLKIAEEKVNSLFGDLIKEKKNILRPDNFASSGQELLNQINNIPDNQEITNQDLTKHFYDVIKENISNFGSELRNDSNLKSLFSGININEILKLNTDKSKITKVEFNEWKNNNAFGMDDYNKEKYQIESWNLLKSSLKFDLKWKDFDGNTLDRELSIDFFDINFINQNANTEGVIEKVASKIEDSLKDYIVETTLDLKWNISKWWNSNELKEKILEKIKTKLGAKFIARHQTKFHNYQLPNNNNNNWSVTKETQNDFQSMAQKVFLNQSGSDVKSIFTNKANSYAQTFQNKFENWKYRNKIISDLDKVSLFGEFEINSWTYHNLTLDPIKIPVVIRDTMSIQDRINNTADKLAKFCSKDGIWNNRLTISKFEGDFTMKMNKNDFKAYENNNFNDTLKYLKDKTTDLAKKNRFFQNNDSLELINCHELGQKGLRTCLESF</sequence>
<keyword evidence="1" id="KW-0732">Signal</keyword>
<name>A0ABM8BYY9_9MOLU</name>
<evidence type="ECO:0000256" key="1">
    <source>
        <dbReference type="SAM" id="SignalP"/>
    </source>
</evidence>
<evidence type="ECO:0000313" key="2">
    <source>
        <dbReference type="EMBL" id="BDT05125.1"/>
    </source>
</evidence>
<keyword evidence="3" id="KW-1185">Reference proteome</keyword>
<dbReference type="InterPro" id="IPR054816">
    <property type="entry name" value="Lipoprotein_mollicutes-type_CS"/>
</dbReference>
<proteinExistence type="predicted"/>
<feature type="chain" id="PRO_5047237536" description="Lipoprotein" evidence="1">
    <location>
        <begin position="20"/>
        <end position="483"/>
    </location>
</feature>
<dbReference type="RefSeq" id="WP_281748691.1">
    <property type="nucleotide sequence ID" value="NZ_AP026933.1"/>
</dbReference>
<feature type="signal peptide" evidence="1">
    <location>
        <begin position="1"/>
        <end position="19"/>
    </location>
</feature>
<dbReference type="Proteomes" id="UP001163387">
    <property type="component" value="Chromosome"/>
</dbReference>
<reference evidence="2 3" key="1">
    <citation type="journal article" date="2022" name="Front. Microbiol.">
        <title>Male-killing mechanisms vary between Spiroplasma species.</title>
        <authorList>
            <person name="Arai H."/>
            <person name="Inoue M."/>
            <person name="Kageyama D."/>
        </authorList>
    </citation>
    <scope>NUCLEOTIDE SEQUENCE [LARGE SCALE GENOMIC DNA]</scope>
    <source>
        <strain evidence="3">sHm</strain>
    </source>
</reference>
<organism evidence="2 3">
    <name type="scientific">Spiroplasma ixodetis</name>
    <dbReference type="NCBI Taxonomy" id="2141"/>
    <lineage>
        <taxon>Bacteria</taxon>
        <taxon>Bacillati</taxon>
        <taxon>Mycoplasmatota</taxon>
        <taxon>Mollicutes</taxon>
        <taxon>Entomoplasmatales</taxon>
        <taxon>Spiroplasmataceae</taxon>
        <taxon>Spiroplasma</taxon>
    </lineage>
</organism>
<gene>
    <name evidence="2" type="ORF">SHM_27710</name>
</gene>